<organism evidence="7 8">
    <name type="scientific">Caenorhabditis japonica</name>
    <dbReference type="NCBI Taxonomy" id="281687"/>
    <lineage>
        <taxon>Eukaryota</taxon>
        <taxon>Metazoa</taxon>
        <taxon>Ecdysozoa</taxon>
        <taxon>Nematoda</taxon>
        <taxon>Chromadorea</taxon>
        <taxon>Rhabditida</taxon>
        <taxon>Rhabditina</taxon>
        <taxon>Rhabditomorpha</taxon>
        <taxon>Rhabditoidea</taxon>
        <taxon>Rhabditidae</taxon>
        <taxon>Peloderinae</taxon>
        <taxon>Caenorhabditis</taxon>
    </lineage>
</organism>
<accession>A0A8R1HJ94</accession>
<dbReference type="GO" id="GO:0016459">
    <property type="term" value="C:myosin complex"/>
    <property type="evidence" value="ECO:0007669"/>
    <property type="project" value="UniProtKB-KW"/>
</dbReference>
<dbReference type="PANTHER" id="PTHR13140">
    <property type="entry name" value="MYOSIN"/>
    <property type="match status" value="1"/>
</dbReference>
<keyword evidence="4" id="KW-0505">Motor protein</keyword>
<keyword evidence="2" id="KW-0067">ATP-binding</keyword>
<dbReference type="Gene3D" id="1.20.120.720">
    <property type="entry name" value="Myosin VI head, motor domain, U50 subdomain"/>
    <property type="match status" value="1"/>
</dbReference>
<evidence type="ECO:0000259" key="6">
    <source>
        <dbReference type="SMART" id="SM00242"/>
    </source>
</evidence>
<dbReference type="Gene3D" id="1.20.58.530">
    <property type="match status" value="1"/>
</dbReference>
<evidence type="ECO:0000256" key="1">
    <source>
        <dbReference type="ARBA" id="ARBA00022741"/>
    </source>
</evidence>
<dbReference type="GO" id="GO:0005524">
    <property type="term" value="F:ATP binding"/>
    <property type="evidence" value="ECO:0007669"/>
    <property type="project" value="UniProtKB-KW"/>
</dbReference>
<keyword evidence="8" id="KW-1185">Reference proteome</keyword>
<dbReference type="PANTHER" id="PTHR13140:SF854">
    <property type="entry name" value="MYOSIN MOTOR DOMAIN-CONTAINING PROTEIN"/>
    <property type="match status" value="1"/>
</dbReference>
<keyword evidence="3" id="KW-0518">Myosin</keyword>
<evidence type="ECO:0000313" key="8">
    <source>
        <dbReference type="Proteomes" id="UP000005237"/>
    </source>
</evidence>
<dbReference type="SUPFAM" id="SSF52540">
    <property type="entry name" value="P-loop containing nucleoside triphosphate hydrolases"/>
    <property type="match status" value="1"/>
</dbReference>
<dbReference type="GO" id="GO:0005737">
    <property type="term" value="C:cytoplasm"/>
    <property type="evidence" value="ECO:0007669"/>
    <property type="project" value="TreeGrafter"/>
</dbReference>
<dbReference type="GO" id="GO:0000146">
    <property type="term" value="F:microfilament motor activity"/>
    <property type="evidence" value="ECO:0007669"/>
    <property type="project" value="TreeGrafter"/>
</dbReference>
<dbReference type="SMART" id="SM00242">
    <property type="entry name" value="MYSc"/>
    <property type="match status" value="1"/>
</dbReference>
<protein>
    <submittedName>
        <fullName evidence="7">Myosin motor domain-containing protein</fullName>
    </submittedName>
</protein>
<sequence length="467" mass="52568">MSRGCRANIFAVVANDLNEIDKNKYKIAGFRLRENCFNYGSFEEIQLAFASIGINIADILKIISACILLNNINFRDESSSADVDNIADLEDACCLLGVSALAMYRFMVSEANIDSRLLRDNLVTALYSRTVKFIIDKLNFLLDVVPDSYDRGSVITDSGVSVGTSNENNHIIHIIDVPGYVRSTQNSLNELIVNAANDIIQNTDSDMVHELLRSVEIGSRNHERWIEKAPKMMKHCAETFELHYDLRLMTERNTNIISRELVNLFDYRSCSFPFAVNLFATDVECMIIDDRYFPSSINWPNNGKTVIQNVLESIGKLKREISETSSQQIICLKSNESLEYARVHENGLGNQLNLYRSVVANTKISSARRHSTCDRAASTSSATLKTPNPRQYTIREGRKHHLPQRRSIVVDFQDPSSGVMLRAGEIVKVIGFSGECYLVENGRRARAAIPMSFTEKCVVVVTHNMNN</sequence>
<reference evidence="7" key="2">
    <citation type="submission" date="2022-06" db="UniProtKB">
        <authorList>
            <consortium name="EnsemblMetazoa"/>
        </authorList>
    </citation>
    <scope>IDENTIFICATION</scope>
    <source>
        <strain evidence="7">DF5081</strain>
    </source>
</reference>
<evidence type="ECO:0000256" key="4">
    <source>
        <dbReference type="ARBA" id="ARBA00023175"/>
    </source>
</evidence>
<evidence type="ECO:0000256" key="5">
    <source>
        <dbReference type="ARBA" id="ARBA00023203"/>
    </source>
</evidence>
<keyword evidence="1" id="KW-0547">Nucleotide-binding</keyword>
<dbReference type="AlphaFoldDB" id="A0A8R1HJ94"/>
<dbReference type="GO" id="GO:0016020">
    <property type="term" value="C:membrane"/>
    <property type="evidence" value="ECO:0007669"/>
    <property type="project" value="TreeGrafter"/>
</dbReference>
<proteinExistence type="predicted"/>
<dbReference type="Proteomes" id="UP000005237">
    <property type="component" value="Unassembled WGS sequence"/>
</dbReference>
<feature type="domain" description="Myosin motor" evidence="6">
    <location>
        <begin position="1"/>
        <end position="408"/>
    </location>
</feature>
<dbReference type="Gene3D" id="3.40.850.10">
    <property type="entry name" value="Kinesin motor domain"/>
    <property type="match status" value="1"/>
</dbReference>
<dbReference type="InterPro" id="IPR036961">
    <property type="entry name" value="Kinesin_motor_dom_sf"/>
</dbReference>
<keyword evidence="5" id="KW-0009">Actin-binding</keyword>
<dbReference type="GO" id="GO:0051015">
    <property type="term" value="F:actin filament binding"/>
    <property type="evidence" value="ECO:0007669"/>
    <property type="project" value="TreeGrafter"/>
</dbReference>
<evidence type="ECO:0000256" key="3">
    <source>
        <dbReference type="ARBA" id="ARBA00023123"/>
    </source>
</evidence>
<evidence type="ECO:0000256" key="2">
    <source>
        <dbReference type="ARBA" id="ARBA00022840"/>
    </source>
</evidence>
<name>A0A8R1HJ94_CAEJA</name>
<dbReference type="InterPro" id="IPR001609">
    <property type="entry name" value="Myosin_head_motor_dom-like"/>
</dbReference>
<dbReference type="EnsemblMetazoa" id="CJA01456.1">
    <property type="protein sequence ID" value="CJA01456.1"/>
    <property type="gene ID" value="WBGene00120660"/>
</dbReference>
<evidence type="ECO:0000313" key="7">
    <source>
        <dbReference type="EnsemblMetazoa" id="CJA01456.1"/>
    </source>
</evidence>
<dbReference type="GO" id="GO:0007015">
    <property type="term" value="P:actin filament organization"/>
    <property type="evidence" value="ECO:0007669"/>
    <property type="project" value="TreeGrafter"/>
</dbReference>
<reference evidence="8" key="1">
    <citation type="submission" date="2010-08" db="EMBL/GenBank/DDBJ databases">
        <authorList>
            <consortium name="Caenorhabditis japonica Sequencing Consortium"/>
            <person name="Wilson R.K."/>
        </authorList>
    </citation>
    <scope>NUCLEOTIDE SEQUENCE [LARGE SCALE GENOMIC DNA]</scope>
    <source>
        <strain evidence="8">DF5081</strain>
    </source>
</reference>
<dbReference type="InterPro" id="IPR027417">
    <property type="entry name" value="P-loop_NTPase"/>
</dbReference>